<feature type="non-terminal residue" evidence="1">
    <location>
        <position position="148"/>
    </location>
</feature>
<dbReference type="Proteomes" id="UP000243459">
    <property type="component" value="Chromosome 9"/>
</dbReference>
<evidence type="ECO:0000313" key="2">
    <source>
        <dbReference type="Proteomes" id="UP000243459"/>
    </source>
</evidence>
<keyword evidence="2" id="KW-1185">Reference proteome</keyword>
<organism evidence="1 2">
    <name type="scientific">Asparagus officinalis</name>
    <name type="common">Garden asparagus</name>
    <dbReference type="NCBI Taxonomy" id="4686"/>
    <lineage>
        <taxon>Eukaryota</taxon>
        <taxon>Viridiplantae</taxon>
        <taxon>Streptophyta</taxon>
        <taxon>Embryophyta</taxon>
        <taxon>Tracheophyta</taxon>
        <taxon>Spermatophyta</taxon>
        <taxon>Magnoliopsida</taxon>
        <taxon>Liliopsida</taxon>
        <taxon>Asparagales</taxon>
        <taxon>Asparagaceae</taxon>
        <taxon>Asparagoideae</taxon>
        <taxon>Asparagus</taxon>
    </lineage>
</organism>
<gene>
    <name evidence="1" type="ORF">A4U43_C09F2970</name>
</gene>
<dbReference type="EMBL" id="CM007389">
    <property type="protein sequence ID" value="ONK57680.1"/>
    <property type="molecule type" value="Genomic_DNA"/>
</dbReference>
<dbReference type="AlphaFoldDB" id="A0A5P1E547"/>
<evidence type="ECO:0000313" key="1">
    <source>
        <dbReference type="EMBL" id="ONK57680.1"/>
    </source>
</evidence>
<accession>A0A5P1E547</accession>
<sequence>MKRTEAVATDAYAGLGGIGNYQIWLLTASNLDERNVYENYIKKHIDEGKDVLIIPICHVDHWHVLEVNLGQKKCRHYSSADVDHWHVLEVNLGQKKCRHYSSADYEAWARDVLTIQLFLDRMVSGYDHASTFRAFEYEAVPCRTQKGS</sequence>
<protein>
    <recommendedName>
        <fullName evidence="3">Ubiquitin-like protease family profile domain-containing protein</fullName>
    </recommendedName>
</protein>
<proteinExistence type="predicted"/>
<name>A0A5P1E547_ASPOF</name>
<reference evidence="2" key="1">
    <citation type="journal article" date="2017" name="Nat. Commun.">
        <title>The asparagus genome sheds light on the origin and evolution of a young Y chromosome.</title>
        <authorList>
            <person name="Harkess A."/>
            <person name="Zhou J."/>
            <person name="Xu C."/>
            <person name="Bowers J.E."/>
            <person name="Van der Hulst R."/>
            <person name="Ayyampalayam S."/>
            <person name="Mercati F."/>
            <person name="Riccardi P."/>
            <person name="McKain M.R."/>
            <person name="Kakrana A."/>
            <person name="Tang H."/>
            <person name="Ray J."/>
            <person name="Groenendijk J."/>
            <person name="Arikit S."/>
            <person name="Mathioni S.M."/>
            <person name="Nakano M."/>
            <person name="Shan H."/>
            <person name="Telgmann-Rauber A."/>
            <person name="Kanno A."/>
            <person name="Yue Z."/>
            <person name="Chen H."/>
            <person name="Li W."/>
            <person name="Chen Y."/>
            <person name="Xu X."/>
            <person name="Zhang Y."/>
            <person name="Luo S."/>
            <person name="Chen H."/>
            <person name="Gao J."/>
            <person name="Mao Z."/>
            <person name="Pires J.C."/>
            <person name="Luo M."/>
            <person name="Kudrna D."/>
            <person name="Wing R.A."/>
            <person name="Meyers B.C."/>
            <person name="Yi K."/>
            <person name="Kong H."/>
            <person name="Lavrijsen P."/>
            <person name="Sunseri F."/>
            <person name="Falavigna A."/>
            <person name="Ye Y."/>
            <person name="Leebens-Mack J.H."/>
            <person name="Chen G."/>
        </authorList>
    </citation>
    <scope>NUCLEOTIDE SEQUENCE [LARGE SCALE GENOMIC DNA]</scope>
    <source>
        <strain evidence="2">cv. DH0086</strain>
    </source>
</reference>
<evidence type="ECO:0008006" key="3">
    <source>
        <dbReference type="Google" id="ProtNLM"/>
    </source>
</evidence>